<dbReference type="SUPFAM" id="SSF55469">
    <property type="entry name" value="FMN-dependent nitroreductase-like"/>
    <property type="match status" value="1"/>
</dbReference>
<name>A0A841QAY8_9BACI</name>
<protein>
    <submittedName>
        <fullName evidence="2">SagB-type dehydrogenase family enzyme</fullName>
    </submittedName>
</protein>
<evidence type="ECO:0000313" key="2">
    <source>
        <dbReference type="EMBL" id="MBB6455377.1"/>
    </source>
</evidence>
<organism evidence="2 3">
    <name type="scientific">Salirhabdus euzebyi</name>
    <dbReference type="NCBI Taxonomy" id="394506"/>
    <lineage>
        <taxon>Bacteria</taxon>
        <taxon>Bacillati</taxon>
        <taxon>Bacillota</taxon>
        <taxon>Bacilli</taxon>
        <taxon>Bacillales</taxon>
        <taxon>Bacillaceae</taxon>
        <taxon>Salirhabdus</taxon>
    </lineage>
</organism>
<gene>
    <name evidence="2" type="ORF">HNQ94_003877</name>
</gene>
<dbReference type="CDD" id="cd02142">
    <property type="entry name" value="McbC_SagB-like_oxidoreductase"/>
    <property type="match status" value="1"/>
</dbReference>
<dbReference type="InterPro" id="IPR020051">
    <property type="entry name" value="SagB-type_dehydrogenase"/>
</dbReference>
<accession>A0A841QAY8</accession>
<keyword evidence="3" id="KW-1185">Reference proteome</keyword>
<dbReference type="EMBL" id="JACHGH010000020">
    <property type="protein sequence ID" value="MBB6455377.1"/>
    <property type="molecule type" value="Genomic_DNA"/>
</dbReference>
<evidence type="ECO:0000313" key="3">
    <source>
        <dbReference type="Proteomes" id="UP000581688"/>
    </source>
</evidence>
<proteinExistence type="predicted"/>
<dbReference type="AlphaFoldDB" id="A0A841QAY8"/>
<dbReference type="PANTHER" id="PTHR43745">
    <property type="entry name" value="NITROREDUCTASE MJ1384-RELATED"/>
    <property type="match status" value="1"/>
</dbReference>
<reference evidence="2 3" key="1">
    <citation type="submission" date="2020-08" db="EMBL/GenBank/DDBJ databases">
        <title>Genomic Encyclopedia of Type Strains, Phase IV (KMG-IV): sequencing the most valuable type-strain genomes for metagenomic binning, comparative biology and taxonomic classification.</title>
        <authorList>
            <person name="Goeker M."/>
        </authorList>
    </citation>
    <scope>NUCLEOTIDE SEQUENCE [LARGE SCALE GENOMIC DNA]</scope>
    <source>
        <strain evidence="2 3">DSM 19612</strain>
    </source>
</reference>
<dbReference type="Gene3D" id="3.40.109.10">
    <property type="entry name" value="NADH Oxidase"/>
    <property type="match status" value="1"/>
</dbReference>
<comment type="caution">
    <text evidence="2">The sequence shown here is derived from an EMBL/GenBank/DDBJ whole genome shotgun (WGS) entry which is preliminary data.</text>
</comment>
<dbReference type="NCBIfam" id="TIGR03605">
    <property type="entry name" value="antibiot_sagB"/>
    <property type="match status" value="1"/>
</dbReference>
<sequence>MKHWKEVCEEFVKETSFQYGDLEKEWYLKVDSSKKAPTYFRYKDEEIIKRIPLSKPEFPKESNSIWNVLNNRRSKRKFIDNPLTLHQLNLLLWGTQGITADMGDYQLRTTPSAGALYPIETYLFIQNVEGLKQGLYHLNVKDWELEYLKDEAVAEKAYFITDFQTTARNASVLFVWTAVLDRVLFKYNQRTYRYIYQDVGHVSQNLQLVGNSLNLGVCPIGHWYDKELHDYLEIDGRNHLSVLLAGVGNVRGEDWLEDRRP</sequence>
<evidence type="ECO:0000259" key="1">
    <source>
        <dbReference type="Pfam" id="PF00881"/>
    </source>
</evidence>
<dbReference type="RefSeq" id="WP_174497933.1">
    <property type="nucleotide sequence ID" value="NZ_CADDWK010000023.1"/>
</dbReference>
<dbReference type="GO" id="GO:0016491">
    <property type="term" value="F:oxidoreductase activity"/>
    <property type="evidence" value="ECO:0007669"/>
    <property type="project" value="InterPro"/>
</dbReference>
<feature type="domain" description="Nitroreductase" evidence="1">
    <location>
        <begin position="71"/>
        <end position="245"/>
    </location>
</feature>
<dbReference type="InterPro" id="IPR000415">
    <property type="entry name" value="Nitroreductase-like"/>
</dbReference>
<dbReference type="InterPro" id="IPR052544">
    <property type="entry name" value="Bacteriocin_Proc_Enz"/>
</dbReference>
<dbReference type="InterPro" id="IPR029479">
    <property type="entry name" value="Nitroreductase"/>
</dbReference>
<dbReference type="Pfam" id="PF00881">
    <property type="entry name" value="Nitroreductase"/>
    <property type="match status" value="1"/>
</dbReference>
<dbReference type="Proteomes" id="UP000581688">
    <property type="component" value="Unassembled WGS sequence"/>
</dbReference>
<dbReference type="PANTHER" id="PTHR43745:SF2">
    <property type="entry name" value="NITROREDUCTASE MJ1384-RELATED"/>
    <property type="match status" value="1"/>
</dbReference>